<dbReference type="EMBL" id="BEZZ01036898">
    <property type="protein sequence ID" value="GCC40226.1"/>
    <property type="molecule type" value="Genomic_DNA"/>
</dbReference>
<comment type="caution">
    <text evidence="2">The sequence shown here is derived from an EMBL/GenBank/DDBJ whole genome shotgun (WGS) entry which is preliminary data.</text>
</comment>
<organism evidence="2 3">
    <name type="scientific">Chiloscyllium punctatum</name>
    <name type="common">Brownbanded bambooshark</name>
    <name type="synonym">Hemiscyllium punctatum</name>
    <dbReference type="NCBI Taxonomy" id="137246"/>
    <lineage>
        <taxon>Eukaryota</taxon>
        <taxon>Metazoa</taxon>
        <taxon>Chordata</taxon>
        <taxon>Craniata</taxon>
        <taxon>Vertebrata</taxon>
        <taxon>Chondrichthyes</taxon>
        <taxon>Elasmobranchii</taxon>
        <taxon>Galeomorphii</taxon>
        <taxon>Galeoidea</taxon>
        <taxon>Orectolobiformes</taxon>
        <taxon>Hemiscylliidae</taxon>
        <taxon>Chiloscyllium</taxon>
    </lineage>
</organism>
<keyword evidence="3" id="KW-1185">Reference proteome</keyword>
<protein>
    <submittedName>
        <fullName evidence="2">Uncharacterized protein</fullName>
    </submittedName>
</protein>
<dbReference type="Proteomes" id="UP000287033">
    <property type="component" value="Unassembled WGS sequence"/>
</dbReference>
<sequence>MDVPLSQCNRRRCVVGGNKSDGRPSSQWAIGGGQTLSCNGSDGGRSWAGSPSGRTAAATNGTSGRADGRPPDPMRGGGRGGRGGLLGQWRRGARGGRDLRRRLFVARRRWRN</sequence>
<dbReference type="AlphaFoldDB" id="A0A401TC29"/>
<accession>A0A401TC29</accession>
<feature type="compositionally biased region" description="Gly residues" evidence="1">
    <location>
        <begin position="75"/>
        <end position="86"/>
    </location>
</feature>
<feature type="region of interest" description="Disordered" evidence="1">
    <location>
        <begin position="13"/>
        <end position="93"/>
    </location>
</feature>
<evidence type="ECO:0000256" key="1">
    <source>
        <dbReference type="SAM" id="MobiDB-lite"/>
    </source>
</evidence>
<gene>
    <name evidence="2" type="ORF">chiPu_0024313</name>
</gene>
<name>A0A401TC29_CHIPU</name>
<proteinExistence type="predicted"/>
<reference evidence="2 3" key="1">
    <citation type="journal article" date="2018" name="Nat. Ecol. Evol.">
        <title>Shark genomes provide insights into elasmobranch evolution and the origin of vertebrates.</title>
        <authorList>
            <person name="Hara Y"/>
            <person name="Yamaguchi K"/>
            <person name="Onimaru K"/>
            <person name="Kadota M"/>
            <person name="Koyanagi M"/>
            <person name="Keeley SD"/>
            <person name="Tatsumi K"/>
            <person name="Tanaka K"/>
            <person name="Motone F"/>
            <person name="Kageyama Y"/>
            <person name="Nozu R"/>
            <person name="Adachi N"/>
            <person name="Nishimura O"/>
            <person name="Nakagawa R"/>
            <person name="Tanegashima C"/>
            <person name="Kiyatake I"/>
            <person name="Matsumoto R"/>
            <person name="Murakumo K"/>
            <person name="Nishida K"/>
            <person name="Terakita A"/>
            <person name="Kuratani S"/>
            <person name="Sato K"/>
            <person name="Hyodo S Kuraku.S."/>
        </authorList>
    </citation>
    <scope>NUCLEOTIDE SEQUENCE [LARGE SCALE GENOMIC DNA]</scope>
</reference>
<evidence type="ECO:0000313" key="3">
    <source>
        <dbReference type="Proteomes" id="UP000287033"/>
    </source>
</evidence>
<evidence type="ECO:0000313" key="2">
    <source>
        <dbReference type="EMBL" id="GCC40226.1"/>
    </source>
</evidence>